<dbReference type="PANTHER" id="PTHR45453">
    <property type="entry name" value="PHOSPHATE REGULON SENSOR PROTEIN PHOR"/>
    <property type="match status" value="1"/>
</dbReference>
<feature type="transmembrane region" description="Helical" evidence="7">
    <location>
        <begin position="364"/>
        <end position="381"/>
    </location>
</feature>
<dbReference type="GO" id="GO:0000155">
    <property type="term" value="F:phosphorelay sensor kinase activity"/>
    <property type="evidence" value="ECO:0007669"/>
    <property type="project" value="InterPro"/>
</dbReference>
<feature type="transmembrane region" description="Helical" evidence="7">
    <location>
        <begin position="277"/>
        <end position="296"/>
    </location>
</feature>
<dbReference type="InterPro" id="IPR050351">
    <property type="entry name" value="BphY/WalK/GraS-like"/>
</dbReference>
<dbReference type="GO" id="GO:0016036">
    <property type="term" value="P:cellular response to phosphate starvation"/>
    <property type="evidence" value="ECO:0007669"/>
    <property type="project" value="TreeGrafter"/>
</dbReference>
<dbReference type="PANTHER" id="PTHR45453:SF1">
    <property type="entry name" value="PHOSPHATE REGULON SENSOR PROTEIN PHOR"/>
    <property type="match status" value="1"/>
</dbReference>
<keyword evidence="6" id="KW-0902">Two-component regulatory system</keyword>
<feature type="transmembrane region" description="Helical" evidence="7">
    <location>
        <begin position="209"/>
        <end position="227"/>
    </location>
</feature>
<feature type="transmembrane region" description="Helical" evidence="7">
    <location>
        <begin position="247"/>
        <end position="265"/>
    </location>
</feature>
<gene>
    <name evidence="9" type="ORF">P0Y49_06595</name>
</gene>
<keyword evidence="7" id="KW-1133">Transmembrane helix</keyword>
<dbReference type="GO" id="GO:0005886">
    <property type="term" value="C:plasma membrane"/>
    <property type="evidence" value="ECO:0007669"/>
    <property type="project" value="TreeGrafter"/>
</dbReference>
<evidence type="ECO:0000256" key="1">
    <source>
        <dbReference type="ARBA" id="ARBA00000085"/>
    </source>
</evidence>
<evidence type="ECO:0000256" key="2">
    <source>
        <dbReference type="ARBA" id="ARBA00012438"/>
    </source>
</evidence>
<dbReference type="Pfam" id="PF07695">
    <property type="entry name" value="7TMR-DISM_7TM"/>
    <property type="match status" value="1"/>
</dbReference>
<name>A0AAJ5WDS9_9SPHI</name>
<feature type="transmembrane region" description="Helical" evidence="7">
    <location>
        <begin position="335"/>
        <end position="358"/>
    </location>
</feature>
<dbReference type="Gene3D" id="1.10.287.130">
    <property type="match status" value="1"/>
</dbReference>
<evidence type="ECO:0000313" key="10">
    <source>
        <dbReference type="Proteomes" id="UP001214530"/>
    </source>
</evidence>
<protein>
    <recommendedName>
        <fullName evidence="2">histidine kinase</fullName>
        <ecNumber evidence="2">2.7.13.3</ecNumber>
    </recommendedName>
</protein>
<dbReference type="EC" id="2.7.13.3" evidence="2"/>
<evidence type="ECO:0000256" key="5">
    <source>
        <dbReference type="ARBA" id="ARBA00022777"/>
    </source>
</evidence>
<proteinExistence type="predicted"/>
<keyword evidence="7" id="KW-0472">Membrane</keyword>
<dbReference type="SMART" id="SM00388">
    <property type="entry name" value="HisKA"/>
    <property type="match status" value="1"/>
</dbReference>
<evidence type="ECO:0000259" key="8">
    <source>
        <dbReference type="PROSITE" id="PS50109"/>
    </source>
</evidence>
<dbReference type="GO" id="GO:0004721">
    <property type="term" value="F:phosphoprotein phosphatase activity"/>
    <property type="evidence" value="ECO:0007669"/>
    <property type="project" value="TreeGrafter"/>
</dbReference>
<feature type="transmembrane region" description="Helical" evidence="7">
    <location>
        <begin position="302"/>
        <end position="323"/>
    </location>
</feature>
<dbReference type="Proteomes" id="UP001214530">
    <property type="component" value="Chromosome"/>
</dbReference>
<dbReference type="Gene3D" id="3.30.565.10">
    <property type="entry name" value="Histidine kinase-like ATPase, C-terminal domain"/>
    <property type="match status" value="1"/>
</dbReference>
<evidence type="ECO:0000313" key="9">
    <source>
        <dbReference type="EMBL" id="WEK20802.1"/>
    </source>
</evidence>
<dbReference type="CDD" id="cd00082">
    <property type="entry name" value="HisKA"/>
    <property type="match status" value="1"/>
</dbReference>
<keyword evidence="4" id="KW-0808">Transferase</keyword>
<evidence type="ECO:0000256" key="3">
    <source>
        <dbReference type="ARBA" id="ARBA00022553"/>
    </source>
</evidence>
<evidence type="ECO:0000256" key="6">
    <source>
        <dbReference type="ARBA" id="ARBA00023012"/>
    </source>
</evidence>
<dbReference type="SUPFAM" id="SSF55874">
    <property type="entry name" value="ATPase domain of HSP90 chaperone/DNA topoisomerase II/histidine kinase"/>
    <property type="match status" value="1"/>
</dbReference>
<dbReference type="Pfam" id="PF02518">
    <property type="entry name" value="HATPase_c"/>
    <property type="match status" value="1"/>
</dbReference>
<dbReference type="SUPFAM" id="SSF47384">
    <property type="entry name" value="Homodimeric domain of signal transducing histidine kinase"/>
    <property type="match status" value="1"/>
</dbReference>
<dbReference type="InterPro" id="IPR036890">
    <property type="entry name" value="HATPase_C_sf"/>
</dbReference>
<dbReference type="InterPro" id="IPR005467">
    <property type="entry name" value="His_kinase_dom"/>
</dbReference>
<evidence type="ECO:0000256" key="7">
    <source>
        <dbReference type="SAM" id="Phobius"/>
    </source>
</evidence>
<dbReference type="Pfam" id="PF07696">
    <property type="entry name" value="7TMR-DISMED2"/>
    <property type="match status" value="1"/>
</dbReference>
<dbReference type="CDD" id="cd00075">
    <property type="entry name" value="HATPase"/>
    <property type="match status" value="1"/>
</dbReference>
<dbReference type="PROSITE" id="PS50109">
    <property type="entry name" value="HIS_KIN"/>
    <property type="match status" value="1"/>
</dbReference>
<dbReference type="EMBL" id="CP119313">
    <property type="protein sequence ID" value="WEK20802.1"/>
    <property type="molecule type" value="Genomic_DNA"/>
</dbReference>
<dbReference type="AlphaFoldDB" id="A0AAJ5WDS9"/>
<keyword evidence="3" id="KW-0597">Phosphoprotein</keyword>
<comment type="catalytic activity">
    <reaction evidence="1">
        <text>ATP + protein L-histidine = ADP + protein N-phospho-L-histidine.</text>
        <dbReference type="EC" id="2.7.13.3"/>
    </reaction>
</comment>
<dbReference type="InterPro" id="IPR036097">
    <property type="entry name" value="HisK_dim/P_sf"/>
</dbReference>
<evidence type="ECO:0000256" key="4">
    <source>
        <dbReference type="ARBA" id="ARBA00022679"/>
    </source>
</evidence>
<dbReference type="InterPro" id="IPR003594">
    <property type="entry name" value="HATPase_dom"/>
</dbReference>
<dbReference type="Gene3D" id="2.60.40.2380">
    <property type="match status" value="1"/>
</dbReference>
<dbReference type="InterPro" id="IPR003661">
    <property type="entry name" value="HisK_dim/P_dom"/>
</dbReference>
<keyword evidence="7" id="KW-0812">Transmembrane</keyword>
<dbReference type="SMART" id="SM00387">
    <property type="entry name" value="HATPase_c"/>
    <property type="match status" value="1"/>
</dbReference>
<feature type="domain" description="Histidine kinase" evidence="8">
    <location>
        <begin position="440"/>
        <end position="654"/>
    </location>
</feature>
<sequence>MRFPILLFIFFGQLNLYSSEPVIQLNSALTYCNLGKHISYFEDKTSQLTLSQIQERSEKGQFKRGQTDILNLGNTKSAFWIRIDYISSSSNRDYLILDVPNIDYIDLYINTDSGMMHRVSGAIHPWREGVIITNNYIFVLPAQNHMPTTLWLRLKTNNILIAPIKIANSENFVPGKSIKNNLEVIYIGVLLTLFLFNIFLYFSLKDSTYLYYSLYVLSLTIYAVLYLRGYSYLLGNDVRILLNRYPHGFLGISIIASILFSKKFLNLKSLFKPSVRVCDFLIVCCIVMICVSVTGFKSIASMMAQATALAGSIVLWSCGLIAYRKGHKPAKYYILAWSFIQVTVVAVVLSLEGILTYHDYSFEFVPIGSTIELLLLAFALGDRYRTIIRNEQLIKDENFSLIQTQNHRLEKLVEERTLKLSETIEQLETSNSVKNKLFSIIAHDLRSPFNSLISIFSLKDMDLLTLDELKILLNENKKNIDTIHNTLNNLLYWAKSQMEGVKTLPVAFNIKQLIEELALVYSPLIQAKGITINLHATDQFIVFADENQIQLVLRNLIDNAIKFTPSSHGIGITLTHNMYSIEICVSNTISKTNALNIESITNPDAFEATYGTGHEKGVGLGLHLCREYIKENGSELRVKISGRLVSFCFELPRA</sequence>
<organism evidence="9 10">
    <name type="scientific">Candidatus Pedobacter colombiensis</name>
    <dbReference type="NCBI Taxonomy" id="3121371"/>
    <lineage>
        <taxon>Bacteria</taxon>
        <taxon>Pseudomonadati</taxon>
        <taxon>Bacteroidota</taxon>
        <taxon>Sphingobacteriia</taxon>
        <taxon>Sphingobacteriales</taxon>
        <taxon>Sphingobacteriaceae</taxon>
        <taxon>Pedobacter</taxon>
    </lineage>
</organism>
<dbReference type="InterPro" id="IPR011623">
    <property type="entry name" value="7TMR_DISM_rcpt_extracell_dom1"/>
</dbReference>
<accession>A0AAJ5WDS9</accession>
<reference evidence="9" key="1">
    <citation type="submission" date="2023-03" db="EMBL/GenBank/DDBJ databases">
        <title>Andean soil-derived lignocellulolytic bacterial consortium as a source of novel taxa and putative plastic-active enzymes.</title>
        <authorList>
            <person name="Diaz-Garcia L."/>
            <person name="Chuvochina M."/>
            <person name="Feuerriegel G."/>
            <person name="Bunk B."/>
            <person name="Sproer C."/>
            <person name="Streit W.R."/>
            <person name="Rodriguez L.M."/>
            <person name="Overmann J."/>
            <person name="Jimenez D.J."/>
        </authorList>
    </citation>
    <scope>NUCLEOTIDE SEQUENCE</scope>
    <source>
        <strain evidence="9">MAG 3858</strain>
    </source>
</reference>
<feature type="transmembrane region" description="Helical" evidence="7">
    <location>
        <begin position="184"/>
        <end position="202"/>
    </location>
</feature>
<dbReference type="InterPro" id="IPR011622">
    <property type="entry name" value="7TMR_DISM_rcpt_extracell_dom2"/>
</dbReference>
<keyword evidence="5 9" id="KW-0418">Kinase</keyword>